<feature type="transmembrane region" description="Helical" evidence="7">
    <location>
        <begin position="12"/>
        <end position="36"/>
    </location>
</feature>
<dbReference type="EMBL" id="CP117167">
    <property type="protein sequence ID" value="WCT14618.1"/>
    <property type="molecule type" value="Genomic_DNA"/>
</dbReference>
<evidence type="ECO:0000313" key="9">
    <source>
        <dbReference type="EMBL" id="WCT14618.1"/>
    </source>
</evidence>
<evidence type="ECO:0000256" key="6">
    <source>
        <dbReference type="ARBA" id="ARBA00023136"/>
    </source>
</evidence>
<dbReference type="NCBIfam" id="TIGR01097">
    <property type="entry name" value="PhnE"/>
    <property type="match status" value="1"/>
</dbReference>
<evidence type="ECO:0000259" key="8">
    <source>
        <dbReference type="PROSITE" id="PS50928"/>
    </source>
</evidence>
<name>A0ABY7TFX5_9SPHI</name>
<dbReference type="CDD" id="cd06261">
    <property type="entry name" value="TM_PBP2"/>
    <property type="match status" value="1"/>
</dbReference>
<evidence type="ECO:0000256" key="2">
    <source>
        <dbReference type="ARBA" id="ARBA00022448"/>
    </source>
</evidence>
<dbReference type="PROSITE" id="PS50928">
    <property type="entry name" value="ABC_TM1"/>
    <property type="match status" value="1"/>
</dbReference>
<evidence type="ECO:0000256" key="7">
    <source>
        <dbReference type="RuleBase" id="RU363032"/>
    </source>
</evidence>
<dbReference type="RefSeq" id="WP_273633114.1">
    <property type="nucleotide sequence ID" value="NZ_CP117167.1"/>
</dbReference>
<feature type="transmembrane region" description="Helical" evidence="7">
    <location>
        <begin position="177"/>
        <end position="195"/>
    </location>
</feature>
<dbReference type="InterPro" id="IPR035906">
    <property type="entry name" value="MetI-like_sf"/>
</dbReference>
<reference evidence="9 10" key="1">
    <citation type="submission" date="2023-02" db="EMBL/GenBank/DDBJ databases">
        <title>Genome sequence of Mucilaginibacter jinjuensis strain KACC 16571.</title>
        <authorList>
            <person name="Kim S."/>
            <person name="Heo J."/>
            <person name="Kwon S.-W."/>
        </authorList>
    </citation>
    <scope>NUCLEOTIDE SEQUENCE [LARGE SCALE GENOMIC DNA]</scope>
    <source>
        <strain evidence="9 10">KACC 16571</strain>
    </source>
</reference>
<feature type="transmembrane region" description="Helical" evidence="7">
    <location>
        <begin position="119"/>
        <end position="148"/>
    </location>
</feature>
<dbReference type="SUPFAM" id="SSF161098">
    <property type="entry name" value="MetI-like"/>
    <property type="match status" value="1"/>
</dbReference>
<feature type="transmembrane region" description="Helical" evidence="7">
    <location>
        <begin position="202"/>
        <end position="220"/>
    </location>
</feature>
<organism evidence="9 10">
    <name type="scientific">Mucilaginibacter jinjuensis</name>
    <dbReference type="NCBI Taxonomy" id="1176721"/>
    <lineage>
        <taxon>Bacteria</taxon>
        <taxon>Pseudomonadati</taxon>
        <taxon>Bacteroidota</taxon>
        <taxon>Sphingobacteriia</taxon>
        <taxon>Sphingobacteriales</taxon>
        <taxon>Sphingobacteriaceae</taxon>
        <taxon>Mucilaginibacter</taxon>
    </lineage>
</organism>
<feature type="transmembrane region" description="Helical" evidence="7">
    <location>
        <begin position="232"/>
        <end position="250"/>
    </location>
</feature>
<dbReference type="Proteomes" id="UP001216139">
    <property type="component" value="Chromosome"/>
</dbReference>
<evidence type="ECO:0000256" key="3">
    <source>
        <dbReference type="ARBA" id="ARBA00022475"/>
    </source>
</evidence>
<sequence length="264" mass="28412">MTINDFSPKRYYKLVLPTVGLLALIKLTAWVCGAGFDKLGKGLLQGISFVKIMFPPDWSAFPEMLEPALQSIAIAFIATVLGTLLAVVFAIAAASNLTNPIVRNITRFLIGLERSLPEIIILLILIAGYGLGVFSGIVALSLGCIGMLGKLLGDVIEEIDHTMIESLEAVGANKLQVIWFGVIPQIVPNLVSLVLFRFEINIRLSIILGAVGAGGIGYELDTSFGLLQFHRGLTAVLIILVMVVGAEQLSQFIRNKIKLKGALK</sequence>
<protein>
    <submittedName>
        <fullName evidence="9">Phosphonate ABC transporter, permease protein PhnE</fullName>
    </submittedName>
</protein>
<evidence type="ECO:0000313" key="10">
    <source>
        <dbReference type="Proteomes" id="UP001216139"/>
    </source>
</evidence>
<accession>A0ABY7TFX5</accession>
<keyword evidence="2 7" id="KW-0813">Transport</keyword>
<dbReference type="Pfam" id="PF00528">
    <property type="entry name" value="BPD_transp_1"/>
    <property type="match status" value="1"/>
</dbReference>
<keyword evidence="6 7" id="KW-0472">Membrane</keyword>
<dbReference type="InterPro" id="IPR005769">
    <property type="entry name" value="PhnE/PtxC"/>
</dbReference>
<keyword evidence="4 7" id="KW-0812">Transmembrane</keyword>
<keyword evidence="5 7" id="KW-1133">Transmembrane helix</keyword>
<comment type="similarity">
    <text evidence="7">Belongs to the binding-protein-dependent transport system permease family.</text>
</comment>
<evidence type="ECO:0000256" key="5">
    <source>
        <dbReference type="ARBA" id="ARBA00022989"/>
    </source>
</evidence>
<evidence type="ECO:0000256" key="4">
    <source>
        <dbReference type="ARBA" id="ARBA00022692"/>
    </source>
</evidence>
<dbReference type="PANTHER" id="PTHR30043:SF1">
    <property type="entry name" value="ABC TRANSPORT SYSTEM PERMEASE PROTEIN P69"/>
    <property type="match status" value="1"/>
</dbReference>
<comment type="subcellular location">
    <subcellularLocation>
        <location evidence="1 7">Cell membrane</location>
        <topology evidence="1 7">Multi-pass membrane protein</topology>
    </subcellularLocation>
</comment>
<evidence type="ECO:0000256" key="1">
    <source>
        <dbReference type="ARBA" id="ARBA00004651"/>
    </source>
</evidence>
<keyword evidence="10" id="KW-1185">Reference proteome</keyword>
<dbReference type="Gene3D" id="1.10.3720.10">
    <property type="entry name" value="MetI-like"/>
    <property type="match status" value="1"/>
</dbReference>
<dbReference type="InterPro" id="IPR000515">
    <property type="entry name" value="MetI-like"/>
</dbReference>
<dbReference type="PANTHER" id="PTHR30043">
    <property type="entry name" value="PHOSPHONATES TRANSPORT SYSTEM PERMEASE PROTEIN"/>
    <property type="match status" value="1"/>
</dbReference>
<feature type="domain" description="ABC transmembrane type-1" evidence="8">
    <location>
        <begin position="68"/>
        <end position="250"/>
    </location>
</feature>
<keyword evidence="3" id="KW-1003">Cell membrane</keyword>
<proteinExistence type="inferred from homology"/>
<feature type="transmembrane region" description="Helical" evidence="7">
    <location>
        <begin position="72"/>
        <end position="98"/>
    </location>
</feature>
<gene>
    <name evidence="9" type="primary">phnE</name>
    <name evidence="9" type="ORF">PQO05_11795</name>
</gene>